<dbReference type="Pfam" id="PF23148">
    <property type="entry name" value="Gp77"/>
    <property type="match status" value="1"/>
</dbReference>
<evidence type="ECO:0000313" key="1">
    <source>
        <dbReference type="EMBL" id="CEF40311.1"/>
    </source>
</evidence>
<protein>
    <submittedName>
        <fullName evidence="1">Uncharacterized protein</fullName>
    </submittedName>
</protein>
<gene>
    <name evidence="1" type="ORF">ASN_910</name>
</gene>
<reference evidence="2" key="1">
    <citation type="submission" date="2014-09" db="EMBL/GenBank/DDBJ databases">
        <authorList>
            <person name="Illeghems K.G."/>
        </authorList>
    </citation>
    <scope>NUCLEOTIDE SEQUENCE [LARGE SCALE GENOMIC DNA]</scope>
    <source>
        <strain evidence="2">108B</strain>
    </source>
</reference>
<name>A0A0U5EV01_9PROT</name>
<dbReference type="Proteomes" id="UP000056109">
    <property type="component" value="Chromosome I"/>
</dbReference>
<proteinExistence type="predicted"/>
<dbReference type="InterPro" id="IPR056928">
    <property type="entry name" value="Gp77-like"/>
</dbReference>
<dbReference type="RefSeq" id="WP_058987262.1">
    <property type="nucleotide sequence ID" value="NZ_LN606600.1"/>
</dbReference>
<dbReference type="PATRIC" id="fig|446692.3.peg.903"/>
<dbReference type="GeneID" id="34782048"/>
<dbReference type="KEGG" id="asz:ASN_910"/>
<dbReference type="AlphaFoldDB" id="A0A0U5EV01"/>
<keyword evidence="2" id="KW-1185">Reference proteome</keyword>
<accession>A0A0U5EV01</accession>
<organism evidence="1 2">
    <name type="scientific">Acetobacter senegalensis</name>
    <dbReference type="NCBI Taxonomy" id="446692"/>
    <lineage>
        <taxon>Bacteria</taxon>
        <taxon>Pseudomonadati</taxon>
        <taxon>Pseudomonadota</taxon>
        <taxon>Alphaproteobacteria</taxon>
        <taxon>Acetobacterales</taxon>
        <taxon>Acetobacteraceae</taxon>
        <taxon>Acetobacter</taxon>
    </lineage>
</organism>
<dbReference type="EMBL" id="LN606600">
    <property type="protein sequence ID" value="CEF40311.1"/>
    <property type="molecule type" value="Genomic_DNA"/>
</dbReference>
<evidence type="ECO:0000313" key="2">
    <source>
        <dbReference type="Proteomes" id="UP000056109"/>
    </source>
</evidence>
<sequence>MIAPLPSTGWQPAPARTLPVAVPASLRLRGLLGQTVALTWAPKASADTLDFTLDATEWLRGTGDYLASVAASVPTASGQETDMRVLWAILVNGMACLFLSGGAPGTVQTVLVSVTTQQGRSLSQPVSIAIHSTSPATPAATAPCLPDGTAVPPNALALSNTVILTTESGCPYLLA</sequence>